<evidence type="ECO:0000313" key="2">
    <source>
        <dbReference type="Proteomes" id="UP000298284"/>
    </source>
</evidence>
<gene>
    <name evidence="1" type="ORF">EU557_14140</name>
</gene>
<dbReference type="RefSeq" id="WP_167855214.1">
    <property type="nucleotide sequence ID" value="NZ_SRKZ01000004.1"/>
</dbReference>
<protein>
    <submittedName>
        <fullName evidence="1">Uncharacterized protein</fullName>
    </submittedName>
</protein>
<comment type="caution">
    <text evidence="1">The sequence shown here is derived from an EMBL/GenBank/DDBJ whole genome shotgun (WGS) entry which is preliminary data.</text>
</comment>
<keyword evidence="2" id="KW-1185">Reference proteome</keyword>
<reference evidence="1 2" key="1">
    <citation type="submission" date="2019-04" db="EMBL/GenBank/DDBJ databases">
        <authorList>
            <person name="Feng G."/>
            <person name="Zhang J."/>
            <person name="Zhu H."/>
        </authorList>
    </citation>
    <scope>NUCLEOTIDE SEQUENCE [LARGE SCALE GENOMIC DNA]</scope>
    <source>
        <strain evidence="1 2">JCM 19491</strain>
    </source>
</reference>
<dbReference type="AlphaFoldDB" id="A0A4Z0MIN0"/>
<accession>A0A4Z0MIN0</accession>
<dbReference type="Proteomes" id="UP000298284">
    <property type="component" value="Unassembled WGS sequence"/>
</dbReference>
<dbReference type="EMBL" id="SRKZ01000004">
    <property type="protein sequence ID" value="TGD79371.1"/>
    <property type="molecule type" value="Genomic_DNA"/>
</dbReference>
<sequence>MNTPLGRLTCERVLAKATSRLGSSILTIYYHPQYGFVQLNYQNINGSFTELKLLSAGSTNELPQAALLPHTF</sequence>
<proteinExistence type="predicted"/>
<organism evidence="1 2">
    <name type="scientific">Hymenobacter wooponensis</name>
    <dbReference type="NCBI Taxonomy" id="1525360"/>
    <lineage>
        <taxon>Bacteria</taxon>
        <taxon>Pseudomonadati</taxon>
        <taxon>Bacteroidota</taxon>
        <taxon>Cytophagia</taxon>
        <taxon>Cytophagales</taxon>
        <taxon>Hymenobacteraceae</taxon>
        <taxon>Hymenobacter</taxon>
    </lineage>
</organism>
<evidence type="ECO:0000313" key="1">
    <source>
        <dbReference type="EMBL" id="TGD79371.1"/>
    </source>
</evidence>
<name>A0A4Z0MIN0_9BACT</name>